<protein>
    <submittedName>
        <fullName evidence="5">AAA family ATPase</fullName>
    </submittedName>
</protein>
<dbReference type="AlphaFoldDB" id="A0A931AQR7"/>
<sequence>MNKFILKDRINPPLIQSSVEKFELYDEISRSLELDRGFYRNLTLIIAPAGYGKTTTLVNYYNRIDRAGCWLSLSEEDNSISRFLKDFFNTINQSLDNLVIDPEKYFQAAGSNPADKILKNAKELIADFYKQIEAEDINLYIFIDELEAISSSELNALFIYLIENLPAGLHIVAASREEPDWPLIRWKGRGKAKIFDQEQLIFNSDEIKRYMAENNLKISAYEAEIIYRITEGWITGIQFISLMPDLSVKRLKEKAFKVARVEMVDFLLEEIFYQQSEEVKDILLKTAPLKNFNLELVSYVTGYQREKVEEMIGLIYKKQLFLKVIDSKDESQDYWYSYHQIFTDGIIKVMGQTESDLIKSIHSKAADWYLDKGLIGEAVQELVKARDFDRAASVIFMESGELFRLGLQTSILNWFKKFPEEMLTDDPRLITIKVILELFQGYLVNVEPKLKVLEDLTGAGSFDNCSEFENKRLAGVVAVASIVYRIFSGQRSNIEKYYKIVNQNLDLSSYWRQLATIYHGDNQSYFGKLDDALKSYRSIRLSNRGEYNFFVGLAGLKELVQLWWQGRLNEARHLTKELLYMAAQAGFNRSPRFGSIQAIYGDLFCEGNELTRAIELIESGYKNNEEKGEVLGQQLVLMYKVRYLFSKREFEELEILFYKIESMMKEKSFSKLHDNLSGWKARFLLEQDGATNNHWLEAVELLNSRGITIDSEPVITQEMEYLALARAYLAGGRLEEAEEFSYKILKQCKKYKVYRHELESYLILANIHYQQGDKTKALLLAEDAVKLARRYGFFRFIVDEGRVIGEILHKLNLKEEYKDQFIDRLIQEILYKEPDLSESIVSNRKETELIEPLSDREIEILVEIAAGYSNKKIADRLAISPGTVRWHSSNIYGKLGVGNRTEAVARGQELGFI</sequence>
<evidence type="ECO:0000313" key="5">
    <source>
        <dbReference type="EMBL" id="MBF8436339.1"/>
    </source>
</evidence>
<evidence type="ECO:0000259" key="4">
    <source>
        <dbReference type="PROSITE" id="PS50043"/>
    </source>
</evidence>
<dbReference type="PROSITE" id="PS50043">
    <property type="entry name" value="HTH_LUXR_2"/>
    <property type="match status" value="1"/>
</dbReference>
<keyword evidence="2" id="KW-0238">DNA-binding</keyword>
<comment type="caution">
    <text evidence="5">The sequence shown here is derived from an EMBL/GenBank/DDBJ whole genome shotgun (WGS) entry which is preliminary data.</text>
</comment>
<dbReference type="InterPro" id="IPR000792">
    <property type="entry name" value="Tscrpt_reg_LuxR_C"/>
</dbReference>
<dbReference type="EMBL" id="JADPIE010000002">
    <property type="protein sequence ID" value="MBF8436339.1"/>
    <property type="molecule type" value="Genomic_DNA"/>
</dbReference>
<evidence type="ECO:0000256" key="2">
    <source>
        <dbReference type="ARBA" id="ARBA00023125"/>
    </source>
</evidence>
<feature type="domain" description="HTH luxR-type" evidence="4">
    <location>
        <begin position="846"/>
        <end position="911"/>
    </location>
</feature>
<dbReference type="InterPro" id="IPR059106">
    <property type="entry name" value="WHD_MalT"/>
</dbReference>
<dbReference type="Pfam" id="PF00196">
    <property type="entry name" value="GerE"/>
    <property type="match status" value="1"/>
</dbReference>
<dbReference type="InterPro" id="IPR036388">
    <property type="entry name" value="WH-like_DNA-bd_sf"/>
</dbReference>
<dbReference type="Pfam" id="PF13401">
    <property type="entry name" value="AAA_22"/>
    <property type="match status" value="1"/>
</dbReference>
<dbReference type="CDD" id="cd06170">
    <property type="entry name" value="LuxR_C_like"/>
    <property type="match status" value="1"/>
</dbReference>
<dbReference type="PROSITE" id="PS00622">
    <property type="entry name" value="HTH_LUXR_1"/>
    <property type="match status" value="1"/>
</dbReference>
<name>A0A931AQR7_9FIRM</name>
<dbReference type="Gene3D" id="1.10.10.10">
    <property type="entry name" value="Winged helix-like DNA-binding domain superfamily/Winged helix DNA-binding domain"/>
    <property type="match status" value="1"/>
</dbReference>
<keyword evidence="3" id="KW-0804">Transcription</keyword>
<dbReference type="SUPFAM" id="SSF48452">
    <property type="entry name" value="TPR-like"/>
    <property type="match status" value="1"/>
</dbReference>
<accession>A0A931AQR7</accession>
<dbReference type="PANTHER" id="PTHR44688:SF16">
    <property type="entry name" value="DNA-BINDING TRANSCRIPTIONAL ACTIVATOR DEVR_DOSR"/>
    <property type="match status" value="1"/>
</dbReference>
<dbReference type="InterPro" id="IPR027417">
    <property type="entry name" value="P-loop_NTPase"/>
</dbReference>
<dbReference type="GO" id="GO:0003677">
    <property type="term" value="F:DNA binding"/>
    <property type="evidence" value="ECO:0007669"/>
    <property type="project" value="UniProtKB-KW"/>
</dbReference>
<dbReference type="Gene3D" id="1.25.40.10">
    <property type="entry name" value="Tetratricopeptide repeat domain"/>
    <property type="match status" value="1"/>
</dbReference>
<gene>
    <name evidence="5" type="ORF">I0Q91_04540</name>
</gene>
<dbReference type="RefSeq" id="WP_270453168.1">
    <property type="nucleotide sequence ID" value="NZ_JADPIE010000002.1"/>
</dbReference>
<dbReference type="InterPro" id="IPR011990">
    <property type="entry name" value="TPR-like_helical_dom_sf"/>
</dbReference>
<dbReference type="InterPro" id="IPR016032">
    <property type="entry name" value="Sig_transdc_resp-reg_C-effctor"/>
</dbReference>
<dbReference type="SUPFAM" id="SSF46894">
    <property type="entry name" value="C-terminal effector domain of the bipartite response regulators"/>
    <property type="match status" value="1"/>
</dbReference>
<organism evidence="5 6">
    <name type="scientific">Halonatronomonas betaini</name>
    <dbReference type="NCBI Taxonomy" id="2778430"/>
    <lineage>
        <taxon>Bacteria</taxon>
        <taxon>Bacillati</taxon>
        <taxon>Bacillota</taxon>
        <taxon>Clostridia</taxon>
        <taxon>Halanaerobiales</taxon>
        <taxon>Halarsenatibacteraceae</taxon>
        <taxon>Halonatronomonas</taxon>
    </lineage>
</organism>
<dbReference type="InterPro" id="IPR049945">
    <property type="entry name" value="AAA_22"/>
</dbReference>
<evidence type="ECO:0000256" key="1">
    <source>
        <dbReference type="ARBA" id="ARBA00023015"/>
    </source>
</evidence>
<dbReference type="Gene3D" id="3.40.50.300">
    <property type="entry name" value="P-loop containing nucleotide triphosphate hydrolases"/>
    <property type="match status" value="1"/>
</dbReference>
<dbReference type="Pfam" id="PF25873">
    <property type="entry name" value="WHD_MalT"/>
    <property type="match status" value="1"/>
</dbReference>
<dbReference type="GO" id="GO:0006355">
    <property type="term" value="P:regulation of DNA-templated transcription"/>
    <property type="evidence" value="ECO:0007669"/>
    <property type="project" value="InterPro"/>
</dbReference>
<dbReference type="GO" id="GO:0016887">
    <property type="term" value="F:ATP hydrolysis activity"/>
    <property type="evidence" value="ECO:0007669"/>
    <property type="project" value="InterPro"/>
</dbReference>
<dbReference type="Proteomes" id="UP000621436">
    <property type="component" value="Unassembled WGS sequence"/>
</dbReference>
<dbReference type="SMART" id="SM00421">
    <property type="entry name" value="HTH_LUXR"/>
    <property type="match status" value="1"/>
</dbReference>
<dbReference type="Pfam" id="PF17874">
    <property type="entry name" value="TPR_MalT"/>
    <property type="match status" value="1"/>
</dbReference>
<keyword evidence="6" id="KW-1185">Reference proteome</keyword>
<dbReference type="PRINTS" id="PR00038">
    <property type="entry name" value="HTHLUXR"/>
</dbReference>
<dbReference type="PANTHER" id="PTHR44688">
    <property type="entry name" value="DNA-BINDING TRANSCRIPTIONAL ACTIVATOR DEVR_DOSR"/>
    <property type="match status" value="1"/>
</dbReference>
<dbReference type="SUPFAM" id="SSF52540">
    <property type="entry name" value="P-loop containing nucleoside triphosphate hydrolases"/>
    <property type="match status" value="1"/>
</dbReference>
<evidence type="ECO:0000256" key="3">
    <source>
        <dbReference type="ARBA" id="ARBA00023163"/>
    </source>
</evidence>
<keyword evidence="1" id="KW-0805">Transcription regulation</keyword>
<dbReference type="InterPro" id="IPR041617">
    <property type="entry name" value="TPR_MalT"/>
</dbReference>
<proteinExistence type="predicted"/>
<evidence type="ECO:0000313" key="6">
    <source>
        <dbReference type="Proteomes" id="UP000621436"/>
    </source>
</evidence>
<reference evidence="5" key="1">
    <citation type="submission" date="2020-11" db="EMBL/GenBank/DDBJ databases">
        <title>Halonatronomonas betainensis gen. nov., sp. nov. a novel haloalkaliphilic representative of the family Halanaerobiacae capable of betaine degradation.</title>
        <authorList>
            <person name="Boltyanskaya Y."/>
            <person name="Kevbrin V."/>
            <person name="Detkova E."/>
            <person name="Grouzdev D.S."/>
            <person name="Koziaeva V."/>
            <person name="Zhilina T."/>
        </authorList>
    </citation>
    <scope>NUCLEOTIDE SEQUENCE</scope>
    <source>
        <strain evidence="5">Z-7014</strain>
    </source>
</reference>